<dbReference type="SUPFAM" id="SSF48452">
    <property type="entry name" value="TPR-like"/>
    <property type="match status" value="1"/>
</dbReference>
<dbReference type="Proteomes" id="UP001601442">
    <property type="component" value="Unassembled WGS sequence"/>
</dbReference>
<comment type="caution">
    <text evidence="2">The sequence shown here is derived from an EMBL/GenBank/DDBJ whole genome shotgun (WGS) entry which is preliminary data.</text>
</comment>
<keyword evidence="1" id="KW-1133">Transmembrane helix</keyword>
<organism evidence="2 3">
    <name type="scientific">Nocardia aobensis</name>
    <dbReference type="NCBI Taxonomy" id="257277"/>
    <lineage>
        <taxon>Bacteria</taxon>
        <taxon>Bacillati</taxon>
        <taxon>Actinomycetota</taxon>
        <taxon>Actinomycetes</taxon>
        <taxon>Mycobacteriales</taxon>
        <taxon>Nocardiaceae</taxon>
        <taxon>Nocardia</taxon>
    </lineage>
</organism>
<evidence type="ECO:0000313" key="2">
    <source>
        <dbReference type="EMBL" id="MFF0497472.1"/>
    </source>
</evidence>
<accession>A0ABW6P248</accession>
<dbReference type="EMBL" id="JBIAMT010000002">
    <property type="protein sequence ID" value="MFF0497472.1"/>
    <property type="molecule type" value="Genomic_DNA"/>
</dbReference>
<reference evidence="2 3" key="1">
    <citation type="submission" date="2024-10" db="EMBL/GenBank/DDBJ databases">
        <title>The Natural Products Discovery Center: Release of the First 8490 Sequenced Strains for Exploring Actinobacteria Biosynthetic Diversity.</title>
        <authorList>
            <person name="Kalkreuter E."/>
            <person name="Kautsar S.A."/>
            <person name="Yang D."/>
            <person name="Bader C.D."/>
            <person name="Teijaro C.N."/>
            <person name="Fluegel L."/>
            <person name="Davis C.M."/>
            <person name="Simpson J.R."/>
            <person name="Lauterbach L."/>
            <person name="Steele A.D."/>
            <person name="Gui C."/>
            <person name="Meng S."/>
            <person name="Li G."/>
            <person name="Viehrig K."/>
            <person name="Ye F."/>
            <person name="Su P."/>
            <person name="Kiefer A.F."/>
            <person name="Nichols A."/>
            <person name="Cepeda A.J."/>
            <person name="Yan W."/>
            <person name="Fan B."/>
            <person name="Jiang Y."/>
            <person name="Adhikari A."/>
            <person name="Zheng C.-J."/>
            <person name="Schuster L."/>
            <person name="Cowan T.M."/>
            <person name="Smanski M.J."/>
            <person name="Chevrette M.G."/>
            <person name="De Carvalho L.P.S."/>
            <person name="Shen B."/>
        </authorList>
    </citation>
    <scope>NUCLEOTIDE SEQUENCE [LARGE SCALE GENOMIC DNA]</scope>
    <source>
        <strain evidence="2 3">NPDC004119</strain>
    </source>
</reference>
<protein>
    <recommendedName>
        <fullName evidence="4">Tetratricopeptide repeat protein</fullName>
    </recommendedName>
</protein>
<proteinExistence type="predicted"/>
<dbReference type="Gene3D" id="1.25.40.10">
    <property type="entry name" value="Tetratricopeptide repeat domain"/>
    <property type="match status" value="1"/>
</dbReference>
<name>A0ABW6P248_9NOCA</name>
<sequence length="572" mass="62753">MSGSHSHRPEHDIASQLIATPKSSVWQGFLGAAWVMSSSLLLEVVAKLLEGSVGQSRVLNSLAGVLRWVAVAVVAAAALYVLWRKTMDMREGARVRRELDLTADLVQPPPVVERTVAALPALAPARTQPLDATDAVVAAVLRALPFTDYEAAALYDTVTAMLDSATVLPGEQAVVQRSTGEVLIRLAAHGVIVHDGHDRFAVAKPTASPDRAVVRRTPQWRATWPALIRHYSDRATRWAVALDSDRLGAGAHRWFTGTADRLAELVRACADCDHGVELDIPALARIADALDLWYARIGAPSDGPAARAMLALSGPAHPQIRELASIRCDLALDTATRRGWPRLLRKRRRSRPRRSTGLDARRAHAEAMRDFDRLPGGEYPLPDIVAGFERAWWLLPRRDIAAEVCALNDLAIAHMHEGRLDAARDRLELAETLTRGGRNPSGRAHTFETLGLLWWMRGEPRRAMRWWLLALTVYRDLGHELGICRCLQHLGSAVAVVPEYGGLLLAGPLSTGEILRQASGWLAYAERHRPGGVGRTPALASRYGRRVAHALENAQLTSLETVDRWPVTVSER</sequence>
<evidence type="ECO:0000313" key="3">
    <source>
        <dbReference type="Proteomes" id="UP001601442"/>
    </source>
</evidence>
<evidence type="ECO:0008006" key="4">
    <source>
        <dbReference type="Google" id="ProtNLM"/>
    </source>
</evidence>
<dbReference type="InterPro" id="IPR011990">
    <property type="entry name" value="TPR-like_helical_dom_sf"/>
</dbReference>
<keyword evidence="1" id="KW-0472">Membrane</keyword>
<keyword evidence="1" id="KW-0812">Transmembrane</keyword>
<gene>
    <name evidence="2" type="ORF">ACFYU5_13765</name>
</gene>
<feature type="transmembrane region" description="Helical" evidence="1">
    <location>
        <begin position="65"/>
        <end position="83"/>
    </location>
</feature>
<keyword evidence="3" id="KW-1185">Reference proteome</keyword>
<feature type="transmembrane region" description="Helical" evidence="1">
    <location>
        <begin position="25"/>
        <end position="45"/>
    </location>
</feature>
<evidence type="ECO:0000256" key="1">
    <source>
        <dbReference type="SAM" id="Phobius"/>
    </source>
</evidence>
<dbReference type="RefSeq" id="WP_387394047.1">
    <property type="nucleotide sequence ID" value="NZ_JBIAMT010000002.1"/>
</dbReference>